<feature type="signal peptide" evidence="2">
    <location>
        <begin position="1"/>
        <end position="24"/>
    </location>
</feature>
<feature type="compositionally biased region" description="Basic and acidic residues" evidence="1">
    <location>
        <begin position="169"/>
        <end position="179"/>
    </location>
</feature>
<keyword evidence="2" id="KW-0732">Signal</keyword>
<evidence type="ECO:0000313" key="4">
    <source>
        <dbReference type="Proteomes" id="UP000604083"/>
    </source>
</evidence>
<feature type="chain" id="PRO_5036974678" evidence="2">
    <location>
        <begin position="25"/>
        <end position="219"/>
    </location>
</feature>
<keyword evidence="4" id="KW-1185">Reference proteome</keyword>
<proteinExistence type="predicted"/>
<accession>A0A934RU50</accession>
<organism evidence="3 4">
    <name type="scientific">Roseibacillus ishigakijimensis</name>
    <dbReference type="NCBI Taxonomy" id="454146"/>
    <lineage>
        <taxon>Bacteria</taxon>
        <taxon>Pseudomonadati</taxon>
        <taxon>Verrucomicrobiota</taxon>
        <taxon>Verrucomicrobiia</taxon>
        <taxon>Verrucomicrobiales</taxon>
        <taxon>Verrucomicrobiaceae</taxon>
        <taxon>Roseibacillus</taxon>
    </lineage>
</organism>
<feature type="compositionally biased region" description="Low complexity" evidence="1">
    <location>
        <begin position="147"/>
        <end position="159"/>
    </location>
</feature>
<dbReference type="AlphaFoldDB" id="A0A934RU50"/>
<comment type="caution">
    <text evidence="3">The sequence shown here is derived from an EMBL/GenBank/DDBJ whole genome shotgun (WGS) entry which is preliminary data.</text>
</comment>
<dbReference type="Proteomes" id="UP000604083">
    <property type="component" value="Unassembled WGS sequence"/>
</dbReference>
<name>A0A934RU50_9BACT</name>
<dbReference type="EMBL" id="JAENIO010000040">
    <property type="protein sequence ID" value="MBK1835074.1"/>
    <property type="molecule type" value="Genomic_DNA"/>
</dbReference>
<dbReference type="RefSeq" id="WP_200392510.1">
    <property type="nucleotide sequence ID" value="NZ_JAENIO010000040.1"/>
</dbReference>
<protein>
    <submittedName>
        <fullName evidence="3">Uncharacterized protein</fullName>
    </submittedName>
</protein>
<evidence type="ECO:0000313" key="3">
    <source>
        <dbReference type="EMBL" id="MBK1835074.1"/>
    </source>
</evidence>
<evidence type="ECO:0000256" key="1">
    <source>
        <dbReference type="SAM" id="MobiDB-lite"/>
    </source>
</evidence>
<sequence length="219" mass="23086">MKIPLPASTALLAASLGLAALAPAQEGRDEAPAETVAERVLAQAEELAYEQDELSADVMELVESQTDLKVIALLEEVEFIMAEVTDGLVEGETGGGTMAAQTEIIEKILAAAQQKQQSSGESSPESQESMGAMLDMMKRMMGKEPGDQNGPPQNGEQPGQTGGEGQTGESDRANERVEGEVEGATSERVIPKGSAPSGNGLPREFQKLLDAYNRNDSQP</sequence>
<feature type="region of interest" description="Disordered" evidence="1">
    <location>
        <begin position="141"/>
        <end position="219"/>
    </location>
</feature>
<reference evidence="3" key="1">
    <citation type="submission" date="2021-01" db="EMBL/GenBank/DDBJ databases">
        <title>Modified the classification status of verrucomicrobia.</title>
        <authorList>
            <person name="Feng X."/>
        </authorList>
    </citation>
    <scope>NUCLEOTIDE SEQUENCE</scope>
    <source>
        <strain evidence="3">KCTC 12986</strain>
    </source>
</reference>
<evidence type="ECO:0000256" key="2">
    <source>
        <dbReference type="SAM" id="SignalP"/>
    </source>
</evidence>
<gene>
    <name evidence="3" type="ORF">JIN78_13470</name>
</gene>